<feature type="region of interest" description="Disordered" evidence="1">
    <location>
        <begin position="82"/>
        <end position="101"/>
    </location>
</feature>
<dbReference type="AlphaFoldDB" id="A0AAD8Q1E5"/>
<dbReference type="RefSeq" id="XP_060415314.1">
    <property type="nucleotide sequence ID" value="XM_060557585.1"/>
</dbReference>
<gene>
    <name evidence="2" type="ORF">LY79DRAFT_550777</name>
</gene>
<evidence type="ECO:0000313" key="3">
    <source>
        <dbReference type="Proteomes" id="UP001230504"/>
    </source>
</evidence>
<dbReference type="GeneID" id="85441825"/>
<dbReference type="EMBL" id="JAHLJV010000022">
    <property type="protein sequence ID" value="KAK1594067.1"/>
    <property type="molecule type" value="Genomic_DNA"/>
</dbReference>
<comment type="caution">
    <text evidence="2">The sequence shown here is derived from an EMBL/GenBank/DDBJ whole genome shotgun (WGS) entry which is preliminary data.</text>
</comment>
<reference evidence="2" key="1">
    <citation type="submission" date="2021-06" db="EMBL/GenBank/DDBJ databases">
        <title>Comparative genomics, transcriptomics and evolutionary studies reveal genomic signatures of adaptation to plant cell wall in hemibiotrophic fungi.</title>
        <authorList>
            <consortium name="DOE Joint Genome Institute"/>
            <person name="Baroncelli R."/>
            <person name="Diaz J.F."/>
            <person name="Benocci T."/>
            <person name="Peng M."/>
            <person name="Battaglia E."/>
            <person name="Haridas S."/>
            <person name="Andreopoulos W."/>
            <person name="Labutti K."/>
            <person name="Pangilinan J."/>
            <person name="Floch G.L."/>
            <person name="Makela M.R."/>
            <person name="Henrissat B."/>
            <person name="Grigoriev I.V."/>
            <person name="Crouch J.A."/>
            <person name="De Vries R.P."/>
            <person name="Sukno S.A."/>
            <person name="Thon M.R."/>
        </authorList>
    </citation>
    <scope>NUCLEOTIDE SEQUENCE</scope>
    <source>
        <strain evidence="2">CBS 125086</strain>
    </source>
</reference>
<dbReference type="Proteomes" id="UP001230504">
    <property type="component" value="Unassembled WGS sequence"/>
</dbReference>
<sequence length="227" mass="25098">MDVRIAARRRAGMQATRKPSCNEMPCRSPVPSIRHPARGTRGRILAQTWTEQRTTKMEVESNFPSFCRCSPDVARYLPTRSSSRKNACGSRRCHGEPVPVSRYPSRNKRNDRLCSTAASYQRHGSSAEEAMMSVRVCTSNCICIRVSNCTGICVFRFASFLRLSFPSCKACLIAFDPPLLPQSALRPICVSSGITVAIHLTLDPGEANVDTLARIALCSLPSCKRRS</sequence>
<keyword evidence="3" id="KW-1185">Reference proteome</keyword>
<name>A0AAD8Q1E5_9PEZI</name>
<feature type="compositionally biased region" description="Basic residues" evidence="1">
    <location>
        <begin position="1"/>
        <end position="11"/>
    </location>
</feature>
<proteinExistence type="predicted"/>
<protein>
    <submittedName>
        <fullName evidence="2">Uncharacterized protein</fullName>
    </submittedName>
</protein>
<organism evidence="2 3">
    <name type="scientific">Colletotrichum navitas</name>
    <dbReference type="NCBI Taxonomy" id="681940"/>
    <lineage>
        <taxon>Eukaryota</taxon>
        <taxon>Fungi</taxon>
        <taxon>Dikarya</taxon>
        <taxon>Ascomycota</taxon>
        <taxon>Pezizomycotina</taxon>
        <taxon>Sordariomycetes</taxon>
        <taxon>Hypocreomycetidae</taxon>
        <taxon>Glomerellales</taxon>
        <taxon>Glomerellaceae</taxon>
        <taxon>Colletotrichum</taxon>
        <taxon>Colletotrichum graminicola species complex</taxon>
    </lineage>
</organism>
<accession>A0AAD8Q1E5</accession>
<feature type="region of interest" description="Disordered" evidence="1">
    <location>
        <begin position="1"/>
        <end position="37"/>
    </location>
</feature>
<evidence type="ECO:0000256" key="1">
    <source>
        <dbReference type="SAM" id="MobiDB-lite"/>
    </source>
</evidence>
<evidence type="ECO:0000313" key="2">
    <source>
        <dbReference type="EMBL" id="KAK1594067.1"/>
    </source>
</evidence>